<protein>
    <submittedName>
        <fullName evidence="2">ClpXP protease specificity-enhancing factor</fullName>
    </submittedName>
</protein>
<dbReference type="GO" id="GO:0008233">
    <property type="term" value="F:peptidase activity"/>
    <property type="evidence" value="ECO:0007669"/>
    <property type="project" value="UniProtKB-KW"/>
</dbReference>
<dbReference type="NCBIfam" id="NF008769">
    <property type="entry name" value="PRK11798.2-5"/>
    <property type="match status" value="1"/>
</dbReference>
<feature type="region of interest" description="Disordered" evidence="1">
    <location>
        <begin position="104"/>
        <end position="158"/>
    </location>
</feature>
<dbReference type="Gene3D" id="2.30.30.220">
    <property type="entry name" value="SspB-like"/>
    <property type="match status" value="1"/>
</dbReference>
<evidence type="ECO:0000313" key="3">
    <source>
        <dbReference type="Proteomes" id="UP000471381"/>
    </source>
</evidence>
<comment type="caution">
    <text evidence="2">The sequence shown here is derived from an EMBL/GenBank/DDBJ whole genome shotgun (WGS) entry which is preliminary data.</text>
</comment>
<dbReference type="EMBL" id="JAAAWO010000013">
    <property type="protein sequence ID" value="NDW16846.1"/>
    <property type="molecule type" value="Genomic_DNA"/>
</dbReference>
<dbReference type="GO" id="GO:0005829">
    <property type="term" value="C:cytosol"/>
    <property type="evidence" value="ECO:0007669"/>
    <property type="project" value="TreeGrafter"/>
</dbReference>
<keyword evidence="2" id="KW-0378">Hydrolase</keyword>
<dbReference type="PIRSF" id="PIRSF005276">
    <property type="entry name" value="SspB"/>
    <property type="match status" value="1"/>
</dbReference>
<dbReference type="PANTHER" id="PTHR37486:SF1">
    <property type="entry name" value="STRINGENT STARVATION PROTEIN B"/>
    <property type="match status" value="1"/>
</dbReference>
<dbReference type="GO" id="GO:0005840">
    <property type="term" value="C:ribosome"/>
    <property type="evidence" value="ECO:0007669"/>
    <property type="project" value="TreeGrafter"/>
</dbReference>
<dbReference type="NCBIfam" id="NF008763">
    <property type="entry name" value="PRK11798.1-2"/>
    <property type="match status" value="1"/>
</dbReference>
<dbReference type="AlphaFoldDB" id="A0A6N9TLV2"/>
<accession>A0A6N9TLV2</accession>
<dbReference type="PANTHER" id="PTHR37486">
    <property type="entry name" value="STRINGENT STARVATION PROTEIN B"/>
    <property type="match status" value="1"/>
</dbReference>
<organism evidence="2 3">
    <name type="scientific">Alteromonas genovensis</name>
    <dbReference type="NCBI Taxonomy" id="471225"/>
    <lineage>
        <taxon>Bacteria</taxon>
        <taxon>Pseudomonadati</taxon>
        <taxon>Pseudomonadota</taxon>
        <taxon>Gammaproteobacteria</taxon>
        <taxon>Alteromonadales</taxon>
        <taxon>Alteromonadaceae</taxon>
        <taxon>Alteromonas/Salinimonas group</taxon>
        <taxon>Alteromonas</taxon>
    </lineage>
</organism>
<feature type="compositionally biased region" description="Basic residues" evidence="1">
    <location>
        <begin position="148"/>
        <end position="158"/>
    </location>
</feature>
<keyword evidence="2" id="KW-0645">Protease</keyword>
<name>A0A6N9TLV2_9ALTE</name>
<dbReference type="Proteomes" id="UP000471381">
    <property type="component" value="Unassembled WGS sequence"/>
</dbReference>
<dbReference type="GO" id="GO:0006508">
    <property type="term" value="P:proteolysis"/>
    <property type="evidence" value="ECO:0007669"/>
    <property type="project" value="UniProtKB-KW"/>
</dbReference>
<sequence length="158" mass="17037">MTSMTSNQPYLLRAFYEWIVDNDMTPYVVVDATNELVEVPQEFVKDGQIVLNVSPSACVGFNLDINGLSFQARFGGQPRRLSMPCEAVIAIYARENGAGTVFATEEDVARSDAIEPAEPISSEPEQTGPTSIEDADASASSDAPVPPKKGKPTLKVIK</sequence>
<gene>
    <name evidence="2" type="ORF">GTQ48_15135</name>
</gene>
<evidence type="ECO:0000313" key="2">
    <source>
        <dbReference type="EMBL" id="NDW16846.1"/>
    </source>
</evidence>
<dbReference type="Pfam" id="PF04386">
    <property type="entry name" value="SspB"/>
    <property type="match status" value="1"/>
</dbReference>
<dbReference type="InterPro" id="IPR007481">
    <property type="entry name" value="SspB"/>
</dbReference>
<dbReference type="SUPFAM" id="SSF101738">
    <property type="entry name" value="SspB-like"/>
    <property type="match status" value="1"/>
</dbReference>
<dbReference type="InterPro" id="IPR036760">
    <property type="entry name" value="SspB-like_sf"/>
</dbReference>
<keyword evidence="3" id="KW-1185">Reference proteome</keyword>
<feature type="compositionally biased region" description="Low complexity" evidence="1">
    <location>
        <begin position="114"/>
        <end position="125"/>
    </location>
</feature>
<evidence type="ECO:0000256" key="1">
    <source>
        <dbReference type="SAM" id="MobiDB-lite"/>
    </source>
</evidence>
<proteinExistence type="predicted"/>
<reference evidence="2 3" key="1">
    <citation type="submission" date="2020-01" db="EMBL/GenBank/DDBJ databases">
        <title>Genomes of bacteria type strains.</title>
        <authorList>
            <person name="Chen J."/>
            <person name="Zhu S."/>
            <person name="Yang J."/>
        </authorList>
    </citation>
    <scope>NUCLEOTIDE SEQUENCE [LARGE SCALE GENOMIC DNA]</scope>
    <source>
        <strain evidence="2 3">LMG 24078</strain>
    </source>
</reference>
<dbReference type="GO" id="GO:0045732">
    <property type="term" value="P:positive regulation of protein catabolic process"/>
    <property type="evidence" value="ECO:0007669"/>
    <property type="project" value="TreeGrafter"/>
</dbReference>
<dbReference type="RefSeq" id="WP_163107418.1">
    <property type="nucleotide sequence ID" value="NZ_JAAAWO010000013.1"/>
</dbReference>